<evidence type="ECO:0000256" key="1">
    <source>
        <dbReference type="ARBA" id="ARBA00023002"/>
    </source>
</evidence>
<dbReference type="PROSITE" id="PS00798">
    <property type="entry name" value="ALDOKETO_REDUCTASE_1"/>
    <property type="match status" value="1"/>
</dbReference>
<keyword evidence="7" id="KW-1185">Reference proteome</keyword>
<accession>A0A164Z9T6</accession>
<dbReference type="AlphaFoldDB" id="A0A164Z9T6"/>
<feature type="active site" description="Proton donor" evidence="2">
    <location>
        <position position="74"/>
    </location>
</feature>
<dbReference type="Gene3D" id="3.20.20.100">
    <property type="entry name" value="NADP-dependent oxidoreductase domain"/>
    <property type="match status" value="1"/>
</dbReference>
<feature type="domain" description="NADP-dependent oxidoreductase" evidence="5">
    <location>
        <begin position="42"/>
        <end position="312"/>
    </location>
</feature>
<protein>
    <submittedName>
        <fullName evidence="6">Aldo/keto reductase</fullName>
    </submittedName>
</protein>
<evidence type="ECO:0000313" key="6">
    <source>
        <dbReference type="EMBL" id="KZF18855.1"/>
    </source>
</evidence>
<reference evidence="6 7" key="1">
    <citation type="journal article" date="2016" name="Fungal Biol.">
        <title>The genome of Xylona heveae provides a window into fungal endophytism.</title>
        <authorList>
            <person name="Gazis R."/>
            <person name="Kuo A."/>
            <person name="Riley R."/>
            <person name="LaButti K."/>
            <person name="Lipzen A."/>
            <person name="Lin J."/>
            <person name="Amirebrahimi M."/>
            <person name="Hesse C.N."/>
            <person name="Spatafora J.W."/>
            <person name="Henrissat B."/>
            <person name="Hainaut M."/>
            <person name="Grigoriev I.V."/>
            <person name="Hibbett D.S."/>
        </authorList>
    </citation>
    <scope>NUCLEOTIDE SEQUENCE [LARGE SCALE GENOMIC DNA]</scope>
    <source>
        <strain evidence="6 7">TC161</strain>
    </source>
</reference>
<dbReference type="Pfam" id="PF00248">
    <property type="entry name" value="Aldo_ket_red"/>
    <property type="match status" value="1"/>
</dbReference>
<dbReference type="EMBL" id="KV407469">
    <property type="protein sequence ID" value="KZF18855.1"/>
    <property type="molecule type" value="Genomic_DNA"/>
</dbReference>
<dbReference type="PANTHER" id="PTHR11732">
    <property type="entry name" value="ALDO/KETO REDUCTASE"/>
    <property type="match status" value="1"/>
</dbReference>
<dbReference type="PIRSF" id="PIRSF000097">
    <property type="entry name" value="AKR"/>
    <property type="match status" value="1"/>
</dbReference>
<name>A0A164Z9T6_XYLHT</name>
<dbReference type="GO" id="GO:0016616">
    <property type="term" value="F:oxidoreductase activity, acting on the CH-OH group of donors, NAD or NADP as acceptor"/>
    <property type="evidence" value="ECO:0007669"/>
    <property type="project" value="UniProtKB-ARBA"/>
</dbReference>
<dbReference type="STRING" id="1328760.A0A164Z9T6"/>
<dbReference type="OMA" id="ITQYSPF"/>
<dbReference type="InParanoid" id="A0A164Z9T6"/>
<feature type="binding site" evidence="3">
    <location>
        <position position="132"/>
    </location>
    <ligand>
        <name>substrate</name>
    </ligand>
</feature>
<dbReference type="SUPFAM" id="SSF51430">
    <property type="entry name" value="NAD(P)-linked oxidoreductase"/>
    <property type="match status" value="1"/>
</dbReference>
<dbReference type="PRINTS" id="PR00069">
    <property type="entry name" value="ALDKETRDTASE"/>
</dbReference>
<sequence length="335" mass="37332">MFARSAAARLSQVSKHVQPTQARSIANATKFKLNTGADIPALGFGTWQDVGSQESAVADALKAGYRHIDTARIYGTEHAVGKAIRESGIDRSEIFLTTKLWNNEQHPDDVEPALDDSLQQLGLDYVDLWLIHWPSPFARGKDPMPKGPDGKIKIDRSIDFIDTWKEMERLQKSGKAKAIGISNFSKAELDRLLDHATIVPAAHQLELHPYLQQPEFTEYNKSKGIHITHYSPFGNQNELYAGKHVTKLIEDPVLTEIGAKYNKSAAQTALAWGIAHGHSVLPKSKTPSRIVANYEGDFKLEPEDVLAIDNIDKKLRFNDSSEAFNYPFFTDLDGK</sequence>
<dbReference type="RefSeq" id="XP_018184410.1">
    <property type="nucleotide sequence ID" value="XM_018336694.1"/>
</dbReference>
<dbReference type="InterPro" id="IPR020471">
    <property type="entry name" value="AKR"/>
</dbReference>
<evidence type="ECO:0000256" key="4">
    <source>
        <dbReference type="PIRSR" id="PIRSR000097-3"/>
    </source>
</evidence>
<dbReference type="InterPro" id="IPR023210">
    <property type="entry name" value="NADP_OxRdtase_dom"/>
</dbReference>
<proteinExistence type="predicted"/>
<dbReference type="CDD" id="cd19071">
    <property type="entry name" value="AKR_AKR1-5-like"/>
    <property type="match status" value="1"/>
</dbReference>
<feature type="site" description="Lowers pKa of active site Tyr" evidence="4">
    <location>
        <position position="99"/>
    </location>
</feature>
<dbReference type="Proteomes" id="UP000076632">
    <property type="component" value="Unassembled WGS sequence"/>
</dbReference>
<dbReference type="OrthoDB" id="416253at2759"/>
<dbReference type="InterPro" id="IPR036812">
    <property type="entry name" value="NAD(P)_OxRdtase_dom_sf"/>
</dbReference>
<dbReference type="PROSITE" id="PS00062">
    <property type="entry name" value="ALDOKETO_REDUCTASE_2"/>
    <property type="match status" value="1"/>
</dbReference>
<dbReference type="FunFam" id="3.20.20.100:FF:000002">
    <property type="entry name" value="2,5-diketo-D-gluconic acid reductase A"/>
    <property type="match status" value="1"/>
</dbReference>
<dbReference type="InterPro" id="IPR018170">
    <property type="entry name" value="Aldo/ket_reductase_CS"/>
</dbReference>
<evidence type="ECO:0000256" key="2">
    <source>
        <dbReference type="PIRSR" id="PIRSR000097-1"/>
    </source>
</evidence>
<evidence type="ECO:0000256" key="3">
    <source>
        <dbReference type="PIRSR" id="PIRSR000097-2"/>
    </source>
</evidence>
<organism evidence="6 7">
    <name type="scientific">Xylona heveae (strain CBS 132557 / TC161)</name>
    <dbReference type="NCBI Taxonomy" id="1328760"/>
    <lineage>
        <taxon>Eukaryota</taxon>
        <taxon>Fungi</taxon>
        <taxon>Dikarya</taxon>
        <taxon>Ascomycota</taxon>
        <taxon>Pezizomycotina</taxon>
        <taxon>Xylonomycetes</taxon>
        <taxon>Xylonales</taxon>
        <taxon>Xylonaceae</taxon>
        <taxon>Xylona</taxon>
    </lineage>
</organism>
<dbReference type="GeneID" id="28901831"/>
<gene>
    <name evidence="6" type="ORF">L228DRAFT_54473</name>
</gene>
<keyword evidence="1" id="KW-0560">Oxidoreductase</keyword>
<evidence type="ECO:0000313" key="7">
    <source>
        <dbReference type="Proteomes" id="UP000076632"/>
    </source>
</evidence>
<evidence type="ECO:0000259" key="5">
    <source>
        <dbReference type="Pfam" id="PF00248"/>
    </source>
</evidence>